<evidence type="ECO:0000256" key="1">
    <source>
        <dbReference type="ARBA" id="ARBA00009207"/>
    </source>
</evidence>
<accession>A0A2P6V6G7</accession>
<organism evidence="3 4">
    <name type="scientific">Micractinium conductrix</name>
    <dbReference type="NCBI Taxonomy" id="554055"/>
    <lineage>
        <taxon>Eukaryota</taxon>
        <taxon>Viridiplantae</taxon>
        <taxon>Chlorophyta</taxon>
        <taxon>core chlorophytes</taxon>
        <taxon>Trebouxiophyceae</taxon>
        <taxon>Chlorellales</taxon>
        <taxon>Chlorellaceae</taxon>
        <taxon>Chlorella clade</taxon>
        <taxon>Micractinium</taxon>
    </lineage>
</organism>
<evidence type="ECO:0000256" key="2">
    <source>
        <dbReference type="SAM" id="MobiDB-lite"/>
    </source>
</evidence>
<feature type="region of interest" description="Disordered" evidence="2">
    <location>
        <begin position="193"/>
        <end position="212"/>
    </location>
</feature>
<feature type="region of interest" description="Disordered" evidence="2">
    <location>
        <begin position="148"/>
        <end position="180"/>
    </location>
</feature>
<dbReference type="Proteomes" id="UP000239649">
    <property type="component" value="Unassembled WGS sequence"/>
</dbReference>
<feature type="compositionally biased region" description="Gly residues" evidence="2">
    <location>
        <begin position="268"/>
        <end position="280"/>
    </location>
</feature>
<comment type="caution">
    <text evidence="3">The sequence shown here is derived from an EMBL/GenBank/DDBJ whole genome shotgun (WGS) entry which is preliminary data.</text>
</comment>
<gene>
    <name evidence="3" type="ORF">C2E20_6892</name>
</gene>
<protein>
    <submittedName>
        <fullName evidence="3">Serine threonine-phosphatase 4 regulatory subunit 2</fullName>
    </submittedName>
</protein>
<dbReference type="AlphaFoldDB" id="A0A2P6V6G7"/>
<keyword evidence="4" id="KW-1185">Reference proteome</keyword>
<feature type="compositionally biased region" description="Low complexity" evidence="2">
    <location>
        <begin position="193"/>
        <end position="207"/>
    </location>
</feature>
<proteinExistence type="inferred from homology"/>
<comment type="similarity">
    <text evidence="1">Belongs to the PPP4R2 family.</text>
</comment>
<dbReference type="InterPro" id="IPR015267">
    <property type="entry name" value="PPP4R2"/>
</dbReference>
<dbReference type="GO" id="GO:0030289">
    <property type="term" value="C:protein phosphatase 4 complex"/>
    <property type="evidence" value="ECO:0007669"/>
    <property type="project" value="InterPro"/>
</dbReference>
<feature type="compositionally biased region" description="Low complexity" evidence="2">
    <location>
        <begin position="352"/>
        <end position="398"/>
    </location>
</feature>
<name>A0A2P6V6G7_9CHLO</name>
<dbReference type="PANTHER" id="PTHR16487">
    <property type="entry name" value="PPP4R2-RELATED PROTEIN"/>
    <property type="match status" value="1"/>
</dbReference>
<reference evidence="3 4" key="1">
    <citation type="journal article" date="2018" name="Plant J.">
        <title>Genome sequences of Chlorella sorokiniana UTEX 1602 and Micractinium conductrix SAG 241.80: implications to maltose excretion by a green alga.</title>
        <authorList>
            <person name="Arriola M.B."/>
            <person name="Velmurugan N."/>
            <person name="Zhang Y."/>
            <person name="Plunkett M.H."/>
            <person name="Hondzo H."/>
            <person name="Barney B.M."/>
        </authorList>
    </citation>
    <scope>NUCLEOTIDE SEQUENCE [LARGE SCALE GENOMIC DNA]</scope>
    <source>
        <strain evidence="3 4">SAG 241.80</strain>
    </source>
</reference>
<evidence type="ECO:0000313" key="4">
    <source>
        <dbReference type="Proteomes" id="UP000239649"/>
    </source>
</evidence>
<dbReference type="EMBL" id="LHPF02000025">
    <property type="protein sequence ID" value="PSC69679.1"/>
    <property type="molecule type" value="Genomic_DNA"/>
</dbReference>
<dbReference type="Pfam" id="PF09184">
    <property type="entry name" value="PPP4R2"/>
    <property type="match status" value="1"/>
</dbReference>
<feature type="compositionally biased region" description="Polar residues" evidence="2">
    <location>
        <begin position="306"/>
        <end position="321"/>
    </location>
</feature>
<feature type="region of interest" description="Disordered" evidence="2">
    <location>
        <begin position="268"/>
        <end position="398"/>
    </location>
</feature>
<evidence type="ECO:0000313" key="3">
    <source>
        <dbReference type="EMBL" id="PSC69679.1"/>
    </source>
</evidence>
<dbReference type="PANTHER" id="PTHR16487:SF0">
    <property type="entry name" value="PROTEIN PHOSPHATASE 4 REGULATORY SUBUNIT 2-RELATED"/>
    <property type="match status" value="1"/>
</dbReference>
<sequence length="398" mass="41059">MEGSAEGTIIASAERLEQICSLPAAERPPLDGSLRGVLAETALTGLQRYEWRLLAPLLHSLIDAVLADFGGQEAEVDGPPRPPPAGYPSLEALQAALHRQLDQHDLAPFTLQRLCEVLLEPRKQYAHLEKVAVAIEKLLMVTSTRQPDPLAHLPPPPLLSALTDVNDNPSSPYLDGRPPQVLDPQQHQALMQQQQQQALAVAQQHLRQPQEQQAGALPNGLEQHEGAVQAQEAPSSEAVAAAAAAAVAAAEAMQLEAAAFVESALADSGGGAAATAGGEGNPAQAQLPEAAAGEAVPQSVPPTPPGQQLQSPGAREQQQVQGAPAEAGPVSMDVDGAAPREHSEQPQPQPQPAAEAEQQGPGSPAPAAAADAAAASADTAMTAPAEQQSEAQQQQAGL</sequence>
<dbReference type="GO" id="GO:0019888">
    <property type="term" value="F:protein phosphatase regulator activity"/>
    <property type="evidence" value="ECO:0007669"/>
    <property type="project" value="InterPro"/>
</dbReference>
<dbReference type="OrthoDB" id="341898at2759"/>
<dbReference type="GO" id="GO:0005634">
    <property type="term" value="C:nucleus"/>
    <property type="evidence" value="ECO:0007669"/>
    <property type="project" value="TreeGrafter"/>
</dbReference>
<dbReference type="STRING" id="554055.A0A2P6V6G7"/>
<dbReference type="GO" id="GO:0005737">
    <property type="term" value="C:cytoplasm"/>
    <property type="evidence" value="ECO:0007669"/>
    <property type="project" value="TreeGrafter"/>
</dbReference>